<dbReference type="InterPro" id="IPR050438">
    <property type="entry name" value="LMW_PTPase"/>
</dbReference>
<feature type="active site" evidence="6">
    <location>
        <position position="19"/>
    </location>
</feature>
<comment type="caution">
    <text evidence="8">The sequence shown here is derived from an EMBL/GenBank/DDBJ whole genome shotgun (WGS) entry which is preliminary data.</text>
</comment>
<dbReference type="SUPFAM" id="SSF52788">
    <property type="entry name" value="Phosphotyrosine protein phosphatases I"/>
    <property type="match status" value="1"/>
</dbReference>
<feature type="active site" description="Proton donor" evidence="6">
    <location>
        <position position="129"/>
    </location>
</feature>
<evidence type="ECO:0000256" key="6">
    <source>
        <dbReference type="PIRSR" id="PIRSR617867-1"/>
    </source>
</evidence>
<evidence type="ECO:0000313" key="8">
    <source>
        <dbReference type="EMBL" id="RCX16166.1"/>
    </source>
</evidence>
<comment type="catalytic activity">
    <reaction evidence="5">
        <text>O-phospho-L-tyrosyl-[protein] + H2O = L-tyrosyl-[protein] + phosphate</text>
        <dbReference type="Rhea" id="RHEA:10684"/>
        <dbReference type="Rhea" id="RHEA-COMP:10136"/>
        <dbReference type="Rhea" id="RHEA-COMP:20101"/>
        <dbReference type="ChEBI" id="CHEBI:15377"/>
        <dbReference type="ChEBI" id="CHEBI:43474"/>
        <dbReference type="ChEBI" id="CHEBI:46858"/>
        <dbReference type="ChEBI" id="CHEBI:61978"/>
        <dbReference type="EC" id="3.1.3.48"/>
    </reaction>
</comment>
<dbReference type="InterPro" id="IPR017867">
    <property type="entry name" value="Tyr_phospatase_low_mol_wt"/>
</dbReference>
<dbReference type="SMART" id="SM00226">
    <property type="entry name" value="LMWPc"/>
    <property type="match status" value="1"/>
</dbReference>
<dbReference type="GO" id="GO:0004725">
    <property type="term" value="F:protein tyrosine phosphatase activity"/>
    <property type="evidence" value="ECO:0007669"/>
    <property type="project" value="UniProtKB-EC"/>
</dbReference>
<comment type="similarity">
    <text evidence="1">Belongs to the low molecular weight phosphotyrosine protein phosphatase family.</text>
</comment>
<dbReference type="PANTHER" id="PTHR11717">
    <property type="entry name" value="LOW MOLECULAR WEIGHT PROTEIN TYROSINE PHOSPHATASE"/>
    <property type="match status" value="1"/>
</dbReference>
<keyword evidence="3" id="KW-0378">Hydrolase</keyword>
<organism evidence="8 9">
    <name type="scientific">Fontibacillus phaseoli</name>
    <dbReference type="NCBI Taxonomy" id="1416533"/>
    <lineage>
        <taxon>Bacteria</taxon>
        <taxon>Bacillati</taxon>
        <taxon>Bacillota</taxon>
        <taxon>Bacilli</taxon>
        <taxon>Bacillales</taxon>
        <taxon>Paenibacillaceae</taxon>
        <taxon>Fontibacillus</taxon>
    </lineage>
</organism>
<reference evidence="8 9" key="1">
    <citation type="submission" date="2018-07" db="EMBL/GenBank/DDBJ databases">
        <title>Genomic Encyclopedia of Type Strains, Phase III (KMG-III): the genomes of soil and plant-associated and newly described type strains.</title>
        <authorList>
            <person name="Whitman W."/>
        </authorList>
    </citation>
    <scope>NUCLEOTIDE SEQUENCE [LARGE SCALE GENOMIC DNA]</scope>
    <source>
        <strain evidence="8 9">CECT 8333</strain>
    </source>
</reference>
<evidence type="ECO:0000256" key="3">
    <source>
        <dbReference type="ARBA" id="ARBA00022801"/>
    </source>
</evidence>
<dbReference type="OrthoDB" id="9784339at2"/>
<evidence type="ECO:0000256" key="4">
    <source>
        <dbReference type="ARBA" id="ARBA00022912"/>
    </source>
</evidence>
<feature type="active site" description="Nucleophile" evidence="6">
    <location>
        <position position="13"/>
    </location>
</feature>
<keyword evidence="4" id="KW-0904">Protein phosphatase</keyword>
<dbReference type="EC" id="3.1.3.48" evidence="2"/>
<dbReference type="PRINTS" id="PR00719">
    <property type="entry name" value="LMWPTPASE"/>
</dbReference>
<dbReference type="CDD" id="cd16343">
    <property type="entry name" value="LMWPTP"/>
    <property type="match status" value="1"/>
</dbReference>
<evidence type="ECO:0000256" key="1">
    <source>
        <dbReference type="ARBA" id="ARBA00011063"/>
    </source>
</evidence>
<evidence type="ECO:0000256" key="2">
    <source>
        <dbReference type="ARBA" id="ARBA00013064"/>
    </source>
</evidence>
<dbReference type="EMBL" id="QPJW01000013">
    <property type="protein sequence ID" value="RCX16166.1"/>
    <property type="molecule type" value="Genomic_DNA"/>
</dbReference>
<dbReference type="AlphaFoldDB" id="A0A369B6J4"/>
<feature type="domain" description="Phosphotyrosine protein phosphatase I" evidence="7">
    <location>
        <begin position="7"/>
        <end position="153"/>
    </location>
</feature>
<dbReference type="Pfam" id="PF01451">
    <property type="entry name" value="LMWPc"/>
    <property type="match status" value="1"/>
</dbReference>
<keyword evidence="9" id="KW-1185">Reference proteome</keyword>
<gene>
    <name evidence="8" type="ORF">DFP94_11323</name>
</gene>
<dbReference type="Gene3D" id="3.40.50.2300">
    <property type="match status" value="1"/>
</dbReference>
<proteinExistence type="inferred from homology"/>
<dbReference type="InterPro" id="IPR023485">
    <property type="entry name" value="Ptyr_pPase"/>
</dbReference>
<dbReference type="Proteomes" id="UP000253090">
    <property type="component" value="Unassembled WGS sequence"/>
</dbReference>
<evidence type="ECO:0000259" key="7">
    <source>
        <dbReference type="SMART" id="SM00226"/>
    </source>
</evidence>
<protein>
    <recommendedName>
        <fullName evidence="2">protein-tyrosine-phosphatase</fullName>
        <ecNumber evidence="2">3.1.3.48</ecNumber>
    </recommendedName>
</protein>
<dbReference type="RefSeq" id="WP_114498484.1">
    <property type="nucleotide sequence ID" value="NZ_QPJW01000013.1"/>
</dbReference>
<evidence type="ECO:0000313" key="9">
    <source>
        <dbReference type="Proteomes" id="UP000253090"/>
    </source>
</evidence>
<accession>A0A369B6J4</accession>
<dbReference type="PANTHER" id="PTHR11717:SF7">
    <property type="entry name" value="LOW MOLECULAR WEIGHT PHOSPHOTYROSINE PROTEIN PHOSPHATASE"/>
    <property type="match status" value="1"/>
</dbReference>
<evidence type="ECO:0000256" key="5">
    <source>
        <dbReference type="ARBA" id="ARBA00051722"/>
    </source>
</evidence>
<dbReference type="FunFam" id="3.40.50.2300:FF:000113">
    <property type="entry name" value="Low molecular weight protein-tyrosine-phosphatase"/>
    <property type="match status" value="1"/>
</dbReference>
<name>A0A369B6J4_9BACL</name>
<dbReference type="InterPro" id="IPR036196">
    <property type="entry name" value="Ptyr_pPase_sf"/>
</dbReference>
<sequence>MDDNNKIGVLFVCLGNICRSPMAEAVFRHLVVQENLERKFRIDSAGTGNWHIGKPPHQGTRTILDQYGISYEGLQARQVAGDDFKRFGYIVAMDDQNERDLKALARQADANIIKLLDLVPDSVLKEVPDPYFTGNFEETYELVGTGCKALLERIRKEKDLRNPN</sequence>